<evidence type="ECO:0000259" key="1">
    <source>
        <dbReference type="Pfam" id="PF00149"/>
    </source>
</evidence>
<dbReference type="InterPro" id="IPR004843">
    <property type="entry name" value="Calcineurin-like_PHP"/>
</dbReference>
<dbReference type="AlphaFoldDB" id="A0A081P0A6"/>
<dbReference type="PANTHER" id="PTHR37844:SF2">
    <property type="entry name" value="SER_THR PROTEIN PHOSPHATASE SUPERFAMILY (AFU_ORTHOLOGUE AFUA_1G14840)"/>
    <property type="match status" value="1"/>
</dbReference>
<reference evidence="2 3" key="1">
    <citation type="submission" date="2014-06" db="EMBL/GenBank/DDBJ databases">
        <title>Draft genome sequence of Paenibacillus sp. MSt1.</title>
        <authorList>
            <person name="Aw Y.K."/>
            <person name="Ong K.S."/>
            <person name="Gan H.M."/>
            <person name="Lee S.M."/>
        </authorList>
    </citation>
    <scope>NUCLEOTIDE SEQUENCE [LARGE SCALE GENOMIC DNA]</scope>
    <source>
        <strain evidence="2 3">MSt1</strain>
    </source>
</reference>
<dbReference type="OrthoDB" id="356681at2"/>
<dbReference type="EMBL" id="JNVM01000017">
    <property type="protein sequence ID" value="KEQ24129.1"/>
    <property type="molecule type" value="Genomic_DNA"/>
</dbReference>
<dbReference type="SUPFAM" id="SSF56300">
    <property type="entry name" value="Metallo-dependent phosphatases"/>
    <property type="match status" value="1"/>
</dbReference>
<dbReference type="GO" id="GO:0016787">
    <property type="term" value="F:hydrolase activity"/>
    <property type="evidence" value="ECO:0007669"/>
    <property type="project" value="InterPro"/>
</dbReference>
<accession>A0A081P0A6</accession>
<name>A0A081P0A6_9BACL</name>
<dbReference type="PANTHER" id="PTHR37844">
    <property type="entry name" value="SER/THR PROTEIN PHOSPHATASE SUPERFAMILY (AFU_ORTHOLOGUE AFUA_1G14840)"/>
    <property type="match status" value="1"/>
</dbReference>
<keyword evidence="3" id="KW-1185">Reference proteome</keyword>
<evidence type="ECO:0000313" key="2">
    <source>
        <dbReference type="EMBL" id="KEQ24129.1"/>
    </source>
</evidence>
<feature type="domain" description="Calcineurin-like phosphoesterase" evidence="1">
    <location>
        <begin position="3"/>
        <end position="240"/>
    </location>
</feature>
<protein>
    <recommendedName>
        <fullName evidence="1">Calcineurin-like phosphoesterase domain-containing protein</fullName>
    </recommendedName>
</protein>
<dbReference type="Pfam" id="PF00149">
    <property type="entry name" value="Metallophos"/>
    <property type="match status" value="1"/>
</dbReference>
<proteinExistence type="predicted"/>
<gene>
    <name evidence="2" type="ORF">ET33_10510</name>
</gene>
<dbReference type="Gene3D" id="3.60.21.10">
    <property type="match status" value="1"/>
</dbReference>
<dbReference type="eggNOG" id="COG1409">
    <property type="taxonomic scope" value="Bacteria"/>
</dbReference>
<dbReference type="Proteomes" id="UP000028123">
    <property type="component" value="Unassembled WGS sequence"/>
</dbReference>
<organism evidence="2 3">
    <name type="scientific">Paenibacillus tyrfis</name>
    <dbReference type="NCBI Taxonomy" id="1501230"/>
    <lineage>
        <taxon>Bacteria</taxon>
        <taxon>Bacillati</taxon>
        <taxon>Bacillota</taxon>
        <taxon>Bacilli</taxon>
        <taxon>Bacillales</taxon>
        <taxon>Paenibacillaceae</taxon>
        <taxon>Paenibacillus</taxon>
    </lineage>
</organism>
<evidence type="ECO:0000313" key="3">
    <source>
        <dbReference type="Proteomes" id="UP000028123"/>
    </source>
</evidence>
<comment type="caution">
    <text evidence="2">The sequence shown here is derived from an EMBL/GenBank/DDBJ whole genome shotgun (WGS) entry which is preliminary data.</text>
</comment>
<dbReference type="InterPro" id="IPR029052">
    <property type="entry name" value="Metallo-depent_PP-like"/>
</dbReference>
<sequence length="276" mass="31835">MVKFDLISDIHLDFWVEYSGNLTKMNRQLDAFIQLLLPASPSSTLVIAGDLGHFNKQNAMMLTRLKEHYHHIIIAAGNHDYYLISKSIKNKYNNNSFHRWAEMKQLLDPLPGVHILDGSSIEIDGIRFGGCGMWYDFQYGLQVLKADEERIYGHWKTISNDSALIEGRPRLVKWMFQEENRKLRQVLPDSDVIVTHVSPDWTHVPADRAKQLATSFYYFDGSEYFGHILNKIWCFGHVHSRIDYTSHGCQFINASLGYPDENDGVPQPIVTVQHKL</sequence>
<dbReference type="RefSeq" id="WP_036686327.1">
    <property type="nucleotide sequence ID" value="NZ_JNVM01000017.1"/>
</dbReference>